<dbReference type="SMART" id="SM00344">
    <property type="entry name" value="HTH_ASNC"/>
    <property type="match status" value="1"/>
</dbReference>
<dbReference type="PROSITE" id="PS50956">
    <property type="entry name" value="HTH_ASNC_2"/>
    <property type="match status" value="1"/>
</dbReference>
<feature type="domain" description="HTH asnC-type" evidence="4">
    <location>
        <begin position="12"/>
        <end position="73"/>
    </location>
</feature>
<keyword evidence="2" id="KW-0238">DNA-binding</keyword>
<keyword evidence="1" id="KW-0805">Transcription regulation</keyword>
<dbReference type="Pfam" id="PF13412">
    <property type="entry name" value="HTH_24"/>
    <property type="match status" value="1"/>
</dbReference>
<dbReference type="InterPro" id="IPR011008">
    <property type="entry name" value="Dimeric_a/b-barrel"/>
</dbReference>
<dbReference type="InterPro" id="IPR000485">
    <property type="entry name" value="AsnC-type_HTH_dom"/>
</dbReference>
<dbReference type="Proteomes" id="UP001204851">
    <property type="component" value="Unassembled WGS sequence"/>
</dbReference>
<dbReference type="InterPro" id="IPR036390">
    <property type="entry name" value="WH_DNA-bd_sf"/>
</dbReference>
<protein>
    <submittedName>
        <fullName evidence="5">Lrp/AsnC family transcriptional regulator</fullName>
    </submittedName>
</protein>
<dbReference type="InterPro" id="IPR036388">
    <property type="entry name" value="WH-like_DNA-bd_sf"/>
</dbReference>
<accession>A0ABT1BIT7</accession>
<evidence type="ECO:0000256" key="2">
    <source>
        <dbReference type="ARBA" id="ARBA00023125"/>
    </source>
</evidence>
<evidence type="ECO:0000313" key="5">
    <source>
        <dbReference type="EMBL" id="MCO5975521.1"/>
    </source>
</evidence>
<evidence type="ECO:0000256" key="3">
    <source>
        <dbReference type="ARBA" id="ARBA00023163"/>
    </source>
</evidence>
<dbReference type="PRINTS" id="PR00033">
    <property type="entry name" value="HTHASNC"/>
</dbReference>
<dbReference type="EMBL" id="JAMXMC010000001">
    <property type="protein sequence ID" value="MCO5975521.1"/>
    <property type="molecule type" value="Genomic_DNA"/>
</dbReference>
<dbReference type="Gene3D" id="1.10.10.10">
    <property type="entry name" value="Winged helix-like DNA-binding domain superfamily/Winged helix DNA-binding domain"/>
    <property type="match status" value="1"/>
</dbReference>
<dbReference type="RefSeq" id="WP_252767953.1">
    <property type="nucleotide sequence ID" value="NZ_JAMXMC010000001.1"/>
</dbReference>
<organism evidence="5 6">
    <name type="scientific">Ideonella oryzae</name>
    <dbReference type="NCBI Taxonomy" id="2937441"/>
    <lineage>
        <taxon>Bacteria</taxon>
        <taxon>Pseudomonadati</taxon>
        <taxon>Pseudomonadota</taxon>
        <taxon>Betaproteobacteria</taxon>
        <taxon>Burkholderiales</taxon>
        <taxon>Sphaerotilaceae</taxon>
        <taxon>Ideonella</taxon>
    </lineage>
</organism>
<dbReference type="SUPFAM" id="SSF54909">
    <property type="entry name" value="Dimeric alpha+beta barrel"/>
    <property type="match status" value="1"/>
</dbReference>
<name>A0ABT1BIT7_9BURK</name>
<evidence type="ECO:0000313" key="6">
    <source>
        <dbReference type="Proteomes" id="UP001204851"/>
    </source>
</evidence>
<comment type="caution">
    <text evidence="5">The sequence shown here is derived from an EMBL/GenBank/DDBJ whole genome shotgun (WGS) entry which is preliminary data.</text>
</comment>
<sequence length="164" mass="17657">MANTETAPGIQLDDKAWALLQVLQADGRAPLKVLAEAAGLSLPATAERLKRLQEAGVIRGVQAVLEPATLGYGVQAIVGIHVPQPGKRALLDTLRALPEVLECHHVSGADSYLMTVVARSLQDLERLLARINGFGETRTSIVFSTPIARRGLQPPRIWRDEEAG</sequence>
<dbReference type="InterPro" id="IPR019888">
    <property type="entry name" value="Tscrpt_reg_AsnC-like"/>
</dbReference>
<reference evidence="5 6" key="1">
    <citation type="submission" date="2022-06" db="EMBL/GenBank/DDBJ databases">
        <title>Ideonella sp. NS12-5 Genome sequencing and assembly.</title>
        <authorList>
            <person name="Jung Y."/>
        </authorList>
    </citation>
    <scope>NUCLEOTIDE SEQUENCE [LARGE SCALE GENOMIC DNA]</scope>
    <source>
        <strain evidence="5 6">NS12-5</strain>
    </source>
</reference>
<gene>
    <name evidence="5" type="ORF">M0L44_02135</name>
</gene>
<dbReference type="SUPFAM" id="SSF46785">
    <property type="entry name" value="Winged helix' DNA-binding domain"/>
    <property type="match status" value="1"/>
</dbReference>
<dbReference type="Gene3D" id="3.30.70.920">
    <property type="match status" value="1"/>
</dbReference>
<dbReference type="PANTHER" id="PTHR30154:SF53">
    <property type="entry name" value="HTH-TYPE TRANSCRIPTIONAL REGULATOR LRPC"/>
    <property type="match status" value="1"/>
</dbReference>
<proteinExistence type="predicted"/>
<dbReference type="InterPro" id="IPR019887">
    <property type="entry name" value="Tscrpt_reg_AsnC/Lrp_C"/>
</dbReference>
<keyword evidence="6" id="KW-1185">Reference proteome</keyword>
<evidence type="ECO:0000259" key="4">
    <source>
        <dbReference type="PROSITE" id="PS50956"/>
    </source>
</evidence>
<dbReference type="PANTHER" id="PTHR30154">
    <property type="entry name" value="LEUCINE-RESPONSIVE REGULATORY PROTEIN"/>
    <property type="match status" value="1"/>
</dbReference>
<keyword evidence="3" id="KW-0804">Transcription</keyword>
<evidence type="ECO:0000256" key="1">
    <source>
        <dbReference type="ARBA" id="ARBA00023015"/>
    </source>
</evidence>
<dbReference type="Pfam" id="PF01037">
    <property type="entry name" value="AsnC_trans_reg"/>
    <property type="match status" value="1"/>
</dbReference>